<dbReference type="RefSeq" id="WP_005990746.1">
    <property type="nucleotide sequence ID" value="NZ_AECZ01000002.1"/>
</dbReference>
<comment type="subcellular location">
    <subcellularLocation>
        <location evidence="1">Membrane</location>
        <topology evidence="1">Multi-pass membrane protein</topology>
    </subcellularLocation>
</comment>
<feature type="transmembrane region" description="Helical" evidence="5">
    <location>
        <begin position="387"/>
        <end position="406"/>
    </location>
</feature>
<evidence type="ECO:0000256" key="2">
    <source>
        <dbReference type="ARBA" id="ARBA00022692"/>
    </source>
</evidence>
<dbReference type="STRING" id="596151.DesfrDRAFT_0480"/>
<dbReference type="Proteomes" id="UP000006250">
    <property type="component" value="Unassembled WGS sequence"/>
</dbReference>
<dbReference type="Pfam" id="PF00916">
    <property type="entry name" value="Sulfate_transp"/>
    <property type="match status" value="2"/>
</dbReference>
<evidence type="ECO:0000313" key="8">
    <source>
        <dbReference type="Proteomes" id="UP000006250"/>
    </source>
</evidence>
<keyword evidence="3 5" id="KW-1133">Transmembrane helix</keyword>
<dbReference type="InterPro" id="IPR002645">
    <property type="entry name" value="STAS_dom"/>
</dbReference>
<dbReference type="Gene3D" id="3.30.750.24">
    <property type="entry name" value="STAS domain"/>
    <property type="match status" value="1"/>
</dbReference>
<evidence type="ECO:0000313" key="7">
    <source>
        <dbReference type="EMBL" id="EFL52850.1"/>
    </source>
</evidence>
<feature type="domain" description="STAS" evidence="6">
    <location>
        <begin position="572"/>
        <end position="686"/>
    </location>
</feature>
<dbReference type="SUPFAM" id="SSF52091">
    <property type="entry name" value="SpoIIaa-like"/>
    <property type="match status" value="1"/>
</dbReference>
<dbReference type="PANTHER" id="PTHR11814">
    <property type="entry name" value="SULFATE TRANSPORTER"/>
    <property type="match status" value="1"/>
</dbReference>
<sequence length="709" mass="75459">MLLRIFPFLGWFKGYNMAAFRADAIAGLTVALVLIPQSMAYAQLAGMPPYYGLYASFLPPLVAALFGSSRQLATGPVAVVSLMTSASLAPLATAGSEGYIAYAILLALLVGIFQFALGVLRLGLVVNFLSHPVVNGFTNAGALIIATSQLSKMFGVSVDAADHYYETIMRVVAAAVHHTHWPTLIMGAAAFAIMFGLKKLNPRIPNVLVAVVITTLVSWGIGFEHNAKVDIASIKSAQVVADIEAFNKAAAELPAIAAKRAAMTPREDAAKASGDATEAINIAHELALLDLQKTVAKEDSSLYRTKLRQYLLTAVPGEGGKLAFYLQGEAPAGAATDGRTWIMRVGNSPLKTDTLPMIGGGQVVGVVPSGLPGISIPKFDLKVMLKLFPYAAIIALLGFMEAISIAKAMAAKTGQRLDPNQELIGQGLANMLGSAAQSYPASGSFSRSAVNLQAGAVTGFSSVFTSATVVITLFFFTPLLYNLPQSVLAAVIMMAVIGLLNASGFIHAWKAQWYDGAISIITFLATLVFAPHLDKGIMIGVVLSLLVFLYKSMRPRVASLSLTEDSAYRDASVFKLAECPYVAVVRFDGTLFFANASFLEDQITERMQSNKNLKHIILATDGVNDMDASGEEALSLLVDRIRSAGLDISLCGVKESVMDVMKRTHLLEHIGEDHLYPDLNQALCSVHKDSWHAPGESCPLTSVCRLPGA</sequence>
<comment type="caution">
    <text evidence="7">The sequence shown here is derived from an EMBL/GenBank/DDBJ whole genome shotgun (WGS) entry which is preliminary data.</text>
</comment>
<keyword evidence="4 5" id="KW-0472">Membrane</keyword>
<feature type="transmembrane region" description="Helical" evidence="5">
    <location>
        <begin position="204"/>
        <end position="223"/>
    </location>
</feature>
<evidence type="ECO:0000256" key="3">
    <source>
        <dbReference type="ARBA" id="ARBA00022989"/>
    </source>
</evidence>
<accession>E1JS81</accession>
<name>E1JS81_SOLFR</name>
<feature type="transmembrane region" description="Helical" evidence="5">
    <location>
        <begin position="179"/>
        <end position="197"/>
    </location>
</feature>
<organism evidence="7 8">
    <name type="scientific">Solidesulfovibrio fructosivorans JJ]</name>
    <dbReference type="NCBI Taxonomy" id="596151"/>
    <lineage>
        <taxon>Bacteria</taxon>
        <taxon>Pseudomonadati</taxon>
        <taxon>Thermodesulfobacteriota</taxon>
        <taxon>Desulfovibrionia</taxon>
        <taxon>Desulfovibrionales</taxon>
        <taxon>Desulfovibrionaceae</taxon>
        <taxon>Solidesulfovibrio</taxon>
    </lineage>
</organism>
<gene>
    <name evidence="7" type="ORF">DesfrDRAFT_0480</name>
</gene>
<dbReference type="AlphaFoldDB" id="E1JS81"/>
<evidence type="ECO:0000256" key="1">
    <source>
        <dbReference type="ARBA" id="ARBA00004141"/>
    </source>
</evidence>
<keyword evidence="8" id="KW-1185">Reference proteome</keyword>
<dbReference type="InterPro" id="IPR001902">
    <property type="entry name" value="SLC26A/SulP_fam"/>
</dbReference>
<dbReference type="InterPro" id="IPR036513">
    <property type="entry name" value="STAS_dom_sf"/>
</dbReference>
<dbReference type="Pfam" id="PF01740">
    <property type="entry name" value="STAS"/>
    <property type="match status" value="1"/>
</dbReference>
<reference evidence="7 8" key="1">
    <citation type="submission" date="2010-08" db="EMBL/GenBank/DDBJ databases">
        <title>The draft genome of Desulfovibrio fructosovorans JJ.</title>
        <authorList>
            <consortium name="US DOE Joint Genome Institute (JGI-PGF)"/>
            <person name="Lucas S."/>
            <person name="Copeland A."/>
            <person name="Lapidus A."/>
            <person name="Cheng J.-F."/>
            <person name="Bruce D."/>
            <person name="Goodwin L."/>
            <person name="Pitluck S."/>
            <person name="Land M.L."/>
            <person name="Hauser L."/>
            <person name="Chang Y.-J."/>
            <person name="Jeffries C."/>
            <person name="Wall J.D."/>
            <person name="Stahl D.A."/>
            <person name="Arkin A.P."/>
            <person name="Dehal P."/>
            <person name="Stolyar S.M."/>
            <person name="Hazen T.C."/>
            <person name="Woyke T.J."/>
        </authorList>
    </citation>
    <scope>NUCLEOTIDE SEQUENCE [LARGE SCALE GENOMIC DNA]</scope>
    <source>
        <strain evidence="7 8">JJ</strain>
    </source>
</reference>
<feature type="transmembrane region" description="Helical" evidence="5">
    <location>
        <begin position="132"/>
        <end position="150"/>
    </location>
</feature>
<proteinExistence type="predicted"/>
<dbReference type="eggNOG" id="COG0659">
    <property type="taxonomic scope" value="Bacteria"/>
</dbReference>
<feature type="transmembrane region" description="Helical" evidence="5">
    <location>
        <begin position="487"/>
        <end position="506"/>
    </location>
</feature>
<feature type="transmembrane region" description="Helical" evidence="5">
    <location>
        <begin position="50"/>
        <end position="67"/>
    </location>
</feature>
<protein>
    <submittedName>
        <fullName evidence="7">Sulfate transporter</fullName>
    </submittedName>
</protein>
<dbReference type="GO" id="GO:0055085">
    <property type="term" value="P:transmembrane transport"/>
    <property type="evidence" value="ECO:0007669"/>
    <property type="project" value="InterPro"/>
</dbReference>
<dbReference type="CDD" id="cd07042">
    <property type="entry name" value="STAS_SulP_like_sulfate_transporter"/>
    <property type="match status" value="1"/>
</dbReference>
<dbReference type="OrthoDB" id="9769739at2"/>
<dbReference type="InterPro" id="IPR011547">
    <property type="entry name" value="SLC26A/SulP_dom"/>
</dbReference>
<dbReference type="EMBL" id="AECZ01000002">
    <property type="protein sequence ID" value="EFL52850.1"/>
    <property type="molecule type" value="Genomic_DNA"/>
</dbReference>
<evidence type="ECO:0000259" key="6">
    <source>
        <dbReference type="PROSITE" id="PS50801"/>
    </source>
</evidence>
<evidence type="ECO:0000256" key="4">
    <source>
        <dbReference type="ARBA" id="ARBA00023136"/>
    </source>
</evidence>
<keyword evidence="2 5" id="KW-0812">Transmembrane</keyword>
<dbReference type="GO" id="GO:0016020">
    <property type="term" value="C:membrane"/>
    <property type="evidence" value="ECO:0007669"/>
    <property type="project" value="UniProtKB-SubCell"/>
</dbReference>
<dbReference type="PROSITE" id="PS50801">
    <property type="entry name" value="STAS"/>
    <property type="match status" value="1"/>
</dbReference>
<feature type="transmembrane region" description="Helical" evidence="5">
    <location>
        <begin position="99"/>
        <end position="120"/>
    </location>
</feature>
<feature type="transmembrane region" description="Helical" evidence="5">
    <location>
        <begin position="513"/>
        <end position="530"/>
    </location>
</feature>
<feature type="transmembrane region" description="Helical" evidence="5">
    <location>
        <begin position="74"/>
        <end position="93"/>
    </location>
</feature>
<evidence type="ECO:0000256" key="5">
    <source>
        <dbReference type="SAM" id="Phobius"/>
    </source>
</evidence>
<feature type="transmembrane region" description="Helical" evidence="5">
    <location>
        <begin position="454"/>
        <end position="481"/>
    </location>
</feature>